<dbReference type="EMBL" id="MUXE01000008">
    <property type="protein sequence ID" value="PUE64285.1"/>
    <property type="molecule type" value="Genomic_DNA"/>
</dbReference>
<evidence type="ECO:0000256" key="2">
    <source>
        <dbReference type="ARBA" id="ARBA00022475"/>
    </source>
</evidence>
<dbReference type="GO" id="GO:0005886">
    <property type="term" value="C:plasma membrane"/>
    <property type="evidence" value="ECO:0007669"/>
    <property type="project" value="UniProtKB-SubCell"/>
</dbReference>
<gene>
    <name evidence="7" type="ORF">B0174_06565</name>
</gene>
<dbReference type="InterPro" id="IPR005899">
    <property type="entry name" value="Na_pump_deCOase"/>
</dbReference>
<keyword evidence="8" id="KW-1185">Reference proteome</keyword>
<feature type="transmembrane region" description="Helical" evidence="6">
    <location>
        <begin position="12"/>
        <end position="30"/>
    </location>
</feature>
<comment type="subcellular location">
    <subcellularLocation>
        <location evidence="1">Cell membrane</location>
    </subcellularLocation>
</comment>
<evidence type="ECO:0000256" key="4">
    <source>
        <dbReference type="ARBA" id="ARBA00022989"/>
    </source>
</evidence>
<dbReference type="Pfam" id="PF04277">
    <property type="entry name" value="OAD_gamma"/>
    <property type="match status" value="1"/>
</dbReference>
<evidence type="ECO:0000313" key="7">
    <source>
        <dbReference type="EMBL" id="PUE64285.1"/>
    </source>
</evidence>
<evidence type="ECO:0000256" key="3">
    <source>
        <dbReference type="ARBA" id="ARBA00022692"/>
    </source>
</evidence>
<dbReference type="GO" id="GO:0036376">
    <property type="term" value="P:sodium ion export across plasma membrane"/>
    <property type="evidence" value="ECO:0007669"/>
    <property type="project" value="InterPro"/>
</dbReference>
<evidence type="ECO:0000313" key="8">
    <source>
        <dbReference type="Proteomes" id="UP000251135"/>
    </source>
</evidence>
<dbReference type="NCBIfam" id="TIGR01195">
    <property type="entry name" value="oadG_fam"/>
    <property type="match status" value="1"/>
</dbReference>
<dbReference type="OrthoDB" id="9939686at2"/>
<evidence type="ECO:0000256" key="5">
    <source>
        <dbReference type="ARBA" id="ARBA00023136"/>
    </source>
</evidence>
<keyword evidence="2" id="KW-1003">Cell membrane</keyword>
<dbReference type="GO" id="GO:0015081">
    <property type="term" value="F:sodium ion transmembrane transporter activity"/>
    <property type="evidence" value="ECO:0007669"/>
    <property type="project" value="InterPro"/>
</dbReference>
<sequence>MEINLVVEVIELLLVGMGIVFTFLIIAVFMTQGKILRKFFPQEELSQTINVVLEANATNTDAAKIAAVIAAVQHHKNLKG</sequence>
<name>A0A363CYV4_9BACT</name>
<comment type="caution">
    <text evidence="7">The sequence shown here is derived from an EMBL/GenBank/DDBJ whole genome shotgun (WGS) entry which is preliminary data.</text>
</comment>
<accession>A0A363CYV4</accession>
<reference evidence="7 8" key="1">
    <citation type="submission" date="2017-02" db="EMBL/GenBank/DDBJ databases">
        <title>Arcobacter caeni sp. nov, a new Arcobacter species isolated from reclaimed water.</title>
        <authorList>
            <person name="Figueras M.J."/>
            <person name="Perez-Cataluna A."/>
            <person name="Salas-Masso N."/>
        </authorList>
    </citation>
    <scope>NUCLEOTIDE SEQUENCE [LARGE SCALE GENOMIC DNA]</scope>
    <source>
        <strain evidence="7 8">RW17-10</strain>
    </source>
</reference>
<proteinExistence type="predicted"/>
<keyword evidence="3 6" id="KW-0812">Transmembrane</keyword>
<keyword evidence="5 6" id="KW-0472">Membrane</keyword>
<keyword evidence="4 6" id="KW-1133">Transmembrane helix</keyword>
<dbReference type="Proteomes" id="UP000251135">
    <property type="component" value="Unassembled WGS sequence"/>
</dbReference>
<protein>
    <submittedName>
        <fullName evidence="7">Sodium pump decarboxylase subunit gamma</fullName>
    </submittedName>
</protein>
<evidence type="ECO:0000256" key="1">
    <source>
        <dbReference type="ARBA" id="ARBA00004236"/>
    </source>
</evidence>
<dbReference type="RefSeq" id="WP_108558887.1">
    <property type="nucleotide sequence ID" value="NZ_MUXE01000008.1"/>
</dbReference>
<dbReference type="AlphaFoldDB" id="A0A363CYV4"/>
<evidence type="ECO:0000256" key="6">
    <source>
        <dbReference type="SAM" id="Phobius"/>
    </source>
</evidence>
<organism evidence="7 8">
    <name type="scientific">Arcobacter caeni</name>
    <dbReference type="NCBI Taxonomy" id="1912877"/>
    <lineage>
        <taxon>Bacteria</taxon>
        <taxon>Pseudomonadati</taxon>
        <taxon>Campylobacterota</taxon>
        <taxon>Epsilonproteobacteria</taxon>
        <taxon>Campylobacterales</taxon>
        <taxon>Arcobacteraceae</taxon>
        <taxon>Arcobacter</taxon>
    </lineage>
</organism>